<evidence type="ECO:0000313" key="6">
    <source>
        <dbReference type="EMBL" id="ODQ73610.1"/>
    </source>
</evidence>
<dbReference type="Proteomes" id="UP000094385">
    <property type="component" value="Unassembled WGS sequence"/>
</dbReference>
<evidence type="ECO:0000256" key="2">
    <source>
        <dbReference type="ARBA" id="ARBA00022555"/>
    </source>
</evidence>
<dbReference type="InterPro" id="IPR001328">
    <property type="entry name" value="Pept_tRNA_hydro"/>
</dbReference>
<keyword evidence="7" id="KW-1185">Reference proteome</keyword>
<dbReference type="CDD" id="cd00462">
    <property type="entry name" value="PTH"/>
    <property type="match status" value="1"/>
</dbReference>
<dbReference type="PROSITE" id="PS01196">
    <property type="entry name" value="PEPT_TRNA_HYDROL_2"/>
    <property type="match status" value="1"/>
</dbReference>
<keyword evidence="2" id="KW-0820">tRNA-binding</keyword>
<evidence type="ECO:0000313" key="7">
    <source>
        <dbReference type="Proteomes" id="UP000094385"/>
    </source>
</evidence>
<accession>A0A1E3Q7L7</accession>
<dbReference type="GO" id="GO:0000049">
    <property type="term" value="F:tRNA binding"/>
    <property type="evidence" value="ECO:0007669"/>
    <property type="project" value="UniProtKB-KW"/>
</dbReference>
<dbReference type="EMBL" id="KV454293">
    <property type="protein sequence ID" value="ODQ73610.1"/>
    <property type="molecule type" value="Genomic_DNA"/>
</dbReference>
<dbReference type="AlphaFoldDB" id="A0A1E3Q7L7"/>
<dbReference type="Pfam" id="PF01195">
    <property type="entry name" value="Pept_tRNA_hydro"/>
    <property type="match status" value="1"/>
</dbReference>
<proteinExistence type="inferred from homology"/>
<keyword evidence="4" id="KW-0694">RNA-binding</keyword>
<dbReference type="InterPro" id="IPR018171">
    <property type="entry name" value="Pept_tRNA_hydro_CS"/>
</dbReference>
<organism evidence="6 7">
    <name type="scientific">Lipomyces starkeyi NRRL Y-11557</name>
    <dbReference type="NCBI Taxonomy" id="675824"/>
    <lineage>
        <taxon>Eukaryota</taxon>
        <taxon>Fungi</taxon>
        <taxon>Dikarya</taxon>
        <taxon>Ascomycota</taxon>
        <taxon>Saccharomycotina</taxon>
        <taxon>Lipomycetes</taxon>
        <taxon>Lipomycetales</taxon>
        <taxon>Lipomycetaceae</taxon>
        <taxon>Lipomyces</taxon>
    </lineage>
</organism>
<evidence type="ECO:0000256" key="5">
    <source>
        <dbReference type="ARBA" id="ARBA00038063"/>
    </source>
</evidence>
<sequence length="199" mass="22256">MASRQQYRNLLICSLGNPGHKYAKSRHSLGHILLDFLIADHHRQLERVHSPFLDGDLIEGISSLNTDLLSQRIAMFKPCTFMNVSGMAIMNAWKWSQKKYGQSSRLVILHDELGLPVGKLKMKVGGSSKGHNGLKSIATYVAPDQFTKFGIGIGRPDSRSPEVVADYVLRHVPPSDMTVIMDQVYPQLWQMLANLEKGT</sequence>
<dbReference type="NCBIfam" id="TIGR00447">
    <property type="entry name" value="pth"/>
    <property type="match status" value="1"/>
</dbReference>
<dbReference type="PANTHER" id="PTHR17224">
    <property type="entry name" value="PEPTIDYL-TRNA HYDROLASE"/>
    <property type="match status" value="1"/>
</dbReference>
<name>A0A1E3Q7L7_LIPST</name>
<evidence type="ECO:0000256" key="4">
    <source>
        <dbReference type="ARBA" id="ARBA00022884"/>
    </source>
</evidence>
<gene>
    <name evidence="6" type="ORF">LIPSTDRAFT_70618</name>
</gene>
<dbReference type="PANTHER" id="PTHR17224:SF1">
    <property type="entry name" value="PEPTIDYL-TRNA HYDROLASE"/>
    <property type="match status" value="1"/>
</dbReference>
<dbReference type="InterPro" id="IPR036416">
    <property type="entry name" value="Pept_tRNA_hydro_sf"/>
</dbReference>
<keyword evidence="3" id="KW-0378">Hydrolase</keyword>
<comment type="similarity">
    <text evidence="5">Belongs to the PTH family.</text>
</comment>
<dbReference type="Gene3D" id="3.40.50.1470">
    <property type="entry name" value="Peptidyl-tRNA hydrolase"/>
    <property type="match status" value="1"/>
</dbReference>
<dbReference type="EC" id="3.1.1.29" evidence="1"/>
<reference evidence="6 7" key="1">
    <citation type="journal article" date="2016" name="Proc. Natl. Acad. Sci. U.S.A.">
        <title>Comparative genomics of biotechnologically important yeasts.</title>
        <authorList>
            <person name="Riley R."/>
            <person name="Haridas S."/>
            <person name="Wolfe K.H."/>
            <person name="Lopes M.R."/>
            <person name="Hittinger C.T."/>
            <person name="Goeker M."/>
            <person name="Salamov A.A."/>
            <person name="Wisecaver J.H."/>
            <person name="Long T.M."/>
            <person name="Calvey C.H."/>
            <person name="Aerts A.L."/>
            <person name="Barry K.W."/>
            <person name="Choi C."/>
            <person name="Clum A."/>
            <person name="Coughlan A.Y."/>
            <person name="Deshpande S."/>
            <person name="Douglass A.P."/>
            <person name="Hanson S.J."/>
            <person name="Klenk H.-P."/>
            <person name="LaButti K.M."/>
            <person name="Lapidus A."/>
            <person name="Lindquist E.A."/>
            <person name="Lipzen A.M."/>
            <person name="Meier-Kolthoff J.P."/>
            <person name="Ohm R.A."/>
            <person name="Otillar R.P."/>
            <person name="Pangilinan J.L."/>
            <person name="Peng Y."/>
            <person name="Rokas A."/>
            <person name="Rosa C.A."/>
            <person name="Scheuner C."/>
            <person name="Sibirny A.A."/>
            <person name="Slot J.C."/>
            <person name="Stielow J.B."/>
            <person name="Sun H."/>
            <person name="Kurtzman C.P."/>
            <person name="Blackwell M."/>
            <person name="Grigoriev I.V."/>
            <person name="Jeffries T.W."/>
        </authorList>
    </citation>
    <scope>NUCLEOTIDE SEQUENCE [LARGE SCALE GENOMIC DNA]</scope>
    <source>
        <strain evidence="6 7">NRRL Y-11557</strain>
    </source>
</reference>
<dbReference type="OrthoDB" id="1711136at2759"/>
<dbReference type="STRING" id="675824.A0A1E3Q7L7"/>
<evidence type="ECO:0000256" key="3">
    <source>
        <dbReference type="ARBA" id="ARBA00022801"/>
    </source>
</evidence>
<evidence type="ECO:0000256" key="1">
    <source>
        <dbReference type="ARBA" id="ARBA00013260"/>
    </source>
</evidence>
<dbReference type="GO" id="GO:0004045">
    <property type="term" value="F:peptidyl-tRNA hydrolase activity"/>
    <property type="evidence" value="ECO:0007669"/>
    <property type="project" value="UniProtKB-EC"/>
</dbReference>
<dbReference type="SUPFAM" id="SSF53178">
    <property type="entry name" value="Peptidyl-tRNA hydrolase-like"/>
    <property type="match status" value="1"/>
</dbReference>
<protein>
    <recommendedName>
        <fullName evidence="1">peptidyl-tRNA hydrolase</fullName>
        <ecNumber evidence="1">3.1.1.29</ecNumber>
    </recommendedName>
</protein>